<name>A0ABX7RAF9_9GAMM</name>
<evidence type="ECO:0000256" key="8">
    <source>
        <dbReference type="ARBA" id="ARBA00022842"/>
    </source>
</evidence>
<protein>
    <recommendedName>
        <fullName evidence="5">phosphomannomutase</fullName>
        <ecNumber evidence="5">5.4.2.8</ecNumber>
    </recommendedName>
</protein>
<dbReference type="InterPro" id="IPR016055">
    <property type="entry name" value="A-D-PHexomutase_a/b/a-I/II/III"/>
</dbReference>
<dbReference type="PANTHER" id="PTHR43771">
    <property type="entry name" value="PHOSPHOMANNOMUTASE"/>
    <property type="match status" value="1"/>
</dbReference>
<organism evidence="15 16">
    <name type="scientific">Lysobacter arenosi</name>
    <dbReference type="NCBI Taxonomy" id="2795387"/>
    <lineage>
        <taxon>Bacteria</taxon>
        <taxon>Pseudomonadati</taxon>
        <taxon>Pseudomonadota</taxon>
        <taxon>Gammaproteobacteria</taxon>
        <taxon>Lysobacterales</taxon>
        <taxon>Lysobacteraceae</taxon>
        <taxon>Lysobacter</taxon>
    </lineage>
</organism>
<evidence type="ECO:0000313" key="15">
    <source>
        <dbReference type="EMBL" id="QSX74473.1"/>
    </source>
</evidence>
<dbReference type="Pfam" id="PF00408">
    <property type="entry name" value="PGM_PMM_IV"/>
    <property type="match status" value="1"/>
</dbReference>
<feature type="domain" description="Alpha-D-phosphohexomutase alpha/beta/alpha" evidence="14">
    <location>
        <begin position="569"/>
        <end position="677"/>
    </location>
</feature>
<dbReference type="Proteomes" id="UP000663400">
    <property type="component" value="Chromosome"/>
</dbReference>
<evidence type="ECO:0000256" key="3">
    <source>
        <dbReference type="ARBA" id="ARBA00004699"/>
    </source>
</evidence>
<evidence type="ECO:0000256" key="5">
    <source>
        <dbReference type="ARBA" id="ARBA00012730"/>
    </source>
</evidence>
<keyword evidence="6" id="KW-0597">Phosphoprotein</keyword>
<dbReference type="InterPro" id="IPR005845">
    <property type="entry name" value="A-D-PHexomutase_a/b/a-II"/>
</dbReference>
<sequence>MKGVEKEQLTASAAQLKAVLPLVIVTCALLAAWFGWSGWQLHQDGERRQAVAQVRDDTLLAAQRALITEQKQLTQRLAAPALQAALAAGDLAAASSELGKGWAGATDVVILPTDLTAEYAALPKGGYGRLGVIEAAIASDRPTAGLVRHGGGPQLALAAPARSGEATVGVAYVRLPLQKVTAVLENAEVSDDSYIALRQGGFSALERGDTTLAGGAEALAAKVPGTDLRVAAAVPDVAGGPLGLDAALCFVAAAVFALLALLAWRLPHLKLARGKAETAEEGVVQTLAESMESLPQPVKPPPVPSTKPATPALPVAIDRGIFRAYDIRGVVGQSLDAGVAELIGHAIGSLMHDQGLTDIVVGRDGRLSGPMLTEGLIAGLRKAGRNVVDIGMAPTPVVYFGAYHLRAGSCVSVTGSHNPPDYNGFKIVVGGETLSGTAITDLYARIAEDRLHLGDLGKLSERDISEDYVQRIASDVQIDRPLKIVVDAGNGVAGEIGPRVLSAIGAEVTPLYCDIDGTFPNHHPDPSEPHNLVDLTKMVQRLDADLGIAFDGDGDRLGVVTRDGENIFPDRLLMLFAADVLERNPGAVILYDVKCTGRLPGQILRHGGSPLMWKTGHSLIKAKMRETDAELAGEMSGHFFFKERWYGFDDGIYAAARLLEILAAQPRSPAETLAALPNGVSTPEIKVDAPDGDPHTFVDRFRDEARFEGGRLSTIDGLRVDFADGWGLVRASNTTPVLVMRFDADSADALARIKADFRSQLLALKPDLVLPF</sequence>
<accession>A0ABX7RAF9</accession>
<evidence type="ECO:0000256" key="4">
    <source>
        <dbReference type="ARBA" id="ARBA00010231"/>
    </source>
</evidence>
<comment type="pathway">
    <text evidence="3">Nucleotide-sugar biosynthesis; GDP-alpha-D-mannose biosynthesis; alpha-D-mannose 1-phosphate from D-fructose 6-phosphate: step 2/2.</text>
</comment>
<dbReference type="Pfam" id="PF02880">
    <property type="entry name" value="PGM_PMM_III"/>
    <property type="match status" value="1"/>
</dbReference>
<keyword evidence="10" id="KW-1133">Transmembrane helix</keyword>
<dbReference type="Pfam" id="PF02879">
    <property type="entry name" value="PGM_PMM_II"/>
    <property type="match status" value="1"/>
</dbReference>
<dbReference type="CDD" id="cd03089">
    <property type="entry name" value="PMM_PGM"/>
    <property type="match status" value="1"/>
</dbReference>
<gene>
    <name evidence="15" type="ORF">HIV01_014985</name>
</gene>
<evidence type="ECO:0000256" key="6">
    <source>
        <dbReference type="ARBA" id="ARBA00022553"/>
    </source>
</evidence>
<dbReference type="PANTHER" id="PTHR43771:SF2">
    <property type="entry name" value="PHOSPHOMANNOMUTASE_PHOSPHOGLUCOMUTASE"/>
    <property type="match status" value="1"/>
</dbReference>
<evidence type="ECO:0000259" key="12">
    <source>
        <dbReference type="Pfam" id="PF02878"/>
    </source>
</evidence>
<dbReference type="InterPro" id="IPR005841">
    <property type="entry name" value="Alpha-D-phosphohexomutase_SF"/>
</dbReference>
<evidence type="ECO:0000313" key="16">
    <source>
        <dbReference type="Proteomes" id="UP000663400"/>
    </source>
</evidence>
<evidence type="ECO:0000259" key="11">
    <source>
        <dbReference type="Pfam" id="PF00408"/>
    </source>
</evidence>
<dbReference type="PRINTS" id="PR00509">
    <property type="entry name" value="PGMPMM"/>
</dbReference>
<keyword evidence="8" id="KW-0460">Magnesium</keyword>
<dbReference type="Gene3D" id="3.30.310.50">
    <property type="entry name" value="Alpha-D-phosphohexomutase, C-terminal domain"/>
    <property type="match status" value="1"/>
</dbReference>
<feature type="domain" description="Alpha-D-phosphohexomutase alpha/beta/alpha" evidence="12">
    <location>
        <begin position="321"/>
        <end position="449"/>
    </location>
</feature>
<dbReference type="EMBL" id="CP071517">
    <property type="protein sequence ID" value="QSX74473.1"/>
    <property type="molecule type" value="Genomic_DNA"/>
</dbReference>
<reference evidence="15 16" key="1">
    <citation type="submission" date="2021-02" db="EMBL/GenBank/DDBJ databases">
        <title>Lysobacter arenosi sp. nov., isolated from soil of gangwondo yeongwol, south Korea.</title>
        <authorList>
            <person name="Kim K.R."/>
            <person name="Kim K.H."/>
            <person name="Jeon C.O."/>
        </authorList>
    </citation>
    <scope>NUCLEOTIDE SEQUENCE [LARGE SCALE GENOMIC DNA]</scope>
    <source>
        <strain evidence="15 16">R7</strain>
    </source>
</reference>
<evidence type="ECO:0000256" key="2">
    <source>
        <dbReference type="ARBA" id="ARBA00001946"/>
    </source>
</evidence>
<feature type="transmembrane region" description="Helical" evidence="10">
    <location>
        <begin position="242"/>
        <end position="264"/>
    </location>
</feature>
<keyword evidence="10" id="KW-0472">Membrane</keyword>
<evidence type="ECO:0000256" key="9">
    <source>
        <dbReference type="ARBA" id="ARBA00023235"/>
    </source>
</evidence>
<dbReference type="RefSeq" id="WP_200608382.1">
    <property type="nucleotide sequence ID" value="NZ_CP071517.1"/>
</dbReference>
<dbReference type="EC" id="5.4.2.8" evidence="5"/>
<comment type="cofactor">
    <cofactor evidence="2">
        <name>Mg(2+)</name>
        <dbReference type="ChEBI" id="CHEBI:18420"/>
    </cofactor>
</comment>
<evidence type="ECO:0000256" key="7">
    <source>
        <dbReference type="ARBA" id="ARBA00022723"/>
    </source>
</evidence>
<comment type="similarity">
    <text evidence="4">Belongs to the phosphohexose mutase family.</text>
</comment>
<evidence type="ECO:0000259" key="14">
    <source>
        <dbReference type="Pfam" id="PF02880"/>
    </source>
</evidence>
<evidence type="ECO:0000256" key="1">
    <source>
        <dbReference type="ARBA" id="ARBA00000586"/>
    </source>
</evidence>
<dbReference type="SUPFAM" id="SSF55957">
    <property type="entry name" value="Phosphoglucomutase, C-terminal domain"/>
    <property type="match status" value="1"/>
</dbReference>
<dbReference type="InterPro" id="IPR005844">
    <property type="entry name" value="A-D-PHexomutase_a/b/a-I"/>
</dbReference>
<keyword evidence="10" id="KW-0812">Transmembrane</keyword>
<evidence type="ECO:0000259" key="13">
    <source>
        <dbReference type="Pfam" id="PF02879"/>
    </source>
</evidence>
<feature type="domain" description="Alpha-D-phosphohexomutase C-terminal" evidence="11">
    <location>
        <begin position="684"/>
        <end position="758"/>
    </location>
</feature>
<keyword evidence="7" id="KW-0479">Metal-binding</keyword>
<keyword evidence="9" id="KW-0413">Isomerase</keyword>
<dbReference type="InterPro" id="IPR036900">
    <property type="entry name" value="A-D-PHexomutase_C_sf"/>
</dbReference>
<keyword evidence="16" id="KW-1185">Reference proteome</keyword>
<dbReference type="SUPFAM" id="SSF53738">
    <property type="entry name" value="Phosphoglucomutase, first 3 domains"/>
    <property type="match status" value="3"/>
</dbReference>
<feature type="domain" description="Alpha-D-phosphohexomutase alpha/beta/alpha" evidence="13">
    <location>
        <begin position="467"/>
        <end position="564"/>
    </location>
</feature>
<dbReference type="Pfam" id="PF02878">
    <property type="entry name" value="PGM_PMM_I"/>
    <property type="match status" value="1"/>
</dbReference>
<evidence type="ECO:0000256" key="10">
    <source>
        <dbReference type="SAM" id="Phobius"/>
    </source>
</evidence>
<dbReference type="InterPro" id="IPR005843">
    <property type="entry name" value="A-D-PHexomutase_C"/>
</dbReference>
<proteinExistence type="inferred from homology"/>
<feature type="transmembrane region" description="Helical" evidence="10">
    <location>
        <begin position="20"/>
        <end position="39"/>
    </location>
</feature>
<dbReference type="Gene3D" id="3.40.120.10">
    <property type="entry name" value="Alpha-D-Glucose-1,6-Bisphosphate, subunit A, domain 3"/>
    <property type="match status" value="3"/>
</dbReference>
<comment type="catalytic activity">
    <reaction evidence="1">
        <text>alpha-D-mannose 1-phosphate = D-mannose 6-phosphate</text>
        <dbReference type="Rhea" id="RHEA:11140"/>
        <dbReference type="ChEBI" id="CHEBI:58409"/>
        <dbReference type="ChEBI" id="CHEBI:58735"/>
        <dbReference type="EC" id="5.4.2.8"/>
    </reaction>
</comment>
<dbReference type="InterPro" id="IPR005846">
    <property type="entry name" value="A-D-PHexomutase_a/b/a-III"/>
</dbReference>